<sequence>MPEEKEERDIPQRTKIKLGEKGIAGVPVEEKDEDDEASSDSEEVDTYIPLQTLDKLWRLPESQNRTPVPQDRKVSIPGEDKAPRHGDNHENDVMIIPTVEDPSRDQGVDTPVEERNDLPFLEELESESDLGGPEPYKETRPKRESRPVVKLSYDELGQSTNCPVHIITYGKPGRRSNCNTFNAIFSLCAINVVR</sequence>
<feature type="compositionally biased region" description="Acidic residues" evidence="1">
    <location>
        <begin position="30"/>
        <end position="45"/>
    </location>
</feature>
<proteinExistence type="predicted"/>
<organism evidence="2 3">
    <name type="scientific">Cirrhinus mrigala</name>
    <name type="common">Mrigala</name>
    <dbReference type="NCBI Taxonomy" id="683832"/>
    <lineage>
        <taxon>Eukaryota</taxon>
        <taxon>Metazoa</taxon>
        <taxon>Chordata</taxon>
        <taxon>Craniata</taxon>
        <taxon>Vertebrata</taxon>
        <taxon>Euteleostomi</taxon>
        <taxon>Actinopterygii</taxon>
        <taxon>Neopterygii</taxon>
        <taxon>Teleostei</taxon>
        <taxon>Ostariophysi</taxon>
        <taxon>Cypriniformes</taxon>
        <taxon>Cyprinidae</taxon>
        <taxon>Labeoninae</taxon>
        <taxon>Labeonini</taxon>
        <taxon>Cirrhinus</taxon>
    </lineage>
</organism>
<feature type="region of interest" description="Disordered" evidence="1">
    <location>
        <begin position="1"/>
        <end position="147"/>
    </location>
</feature>
<feature type="compositionally biased region" description="Basic and acidic residues" evidence="1">
    <location>
        <begin position="101"/>
        <end position="117"/>
    </location>
</feature>
<dbReference type="Proteomes" id="UP001529510">
    <property type="component" value="Unassembled WGS sequence"/>
</dbReference>
<gene>
    <name evidence="2" type="ORF">M9458_056596</name>
</gene>
<evidence type="ECO:0000256" key="1">
    <source>
        <dbReference type="SAM" id="MobiDB-lite"/>
    </source>
</evidence>
<feature type="compositionally biased region" description="Basic and acidic residues" evidence="1">
    <location>
        <begin position="70"/>
        <end position="92"/>
    </location>
</feature>
<protein>
    <submittedName>
        <fullName evidence="2">Uncharacterized protein</fullName>
    </submittedName>
</protein>
<feature type="compositionally biased region" description="Basic and acidic residues" evidence="1">
    <location>
        <begin position="135"/>
        <end position="147"/>
    </location>
</feature>
<feature type="compositionally biased region" description="Basic and acidic residues" evidence="1">
    <location>
        <begin position="1"/>
        <end position="20"/>
    </location>
</feature>
<keyword evidence="3" id="KW-1185">Reference proteome</keyword>
<reference evidence="2 3" key="1">
    <citation type="submission" date="2024-05" db="EMBL/GenBank/DDBJ databases">
        <title>Genome sequencing and assembly of Indian major carp, Cirrhinus mrigala (Hamilton, 1822).</title>
        <authorList>
            <person name="Mohindra V."/>
            <person name="Chowdhury L.M."/>
            <person name="Lal K."/>
            <person name="Jena J.K."/>
        </authorList>
    </citation>
    <scope>NUCLEOTIDE SEQUENCE [LARGE SCALE GENOMIC DNA]</scope>
    <source>
        <strain evidence="2">CM1030</strain>
        <tissue evidence="2">Blood</tissue>
    </source>
</reference>
<accession>A0ABD0MI04</accession>
<comment type="caution">
    <text evidence="2">The sequence shown here is derived from an EMBL/GenBank/DDBJ whole genome shotgun (WGS) entry which is preliminary data.</text>
</comment>
<evidence type="ECO:0000313" key="2">
    <source>
        <dbReference type="EMBL" id="KAL0148126.1"/>
    </source>
</evidence>
<dbReference type="AlphaFoldDB" id="A0ABD0MI04"/>
<dbReference type="EMBL" id="JAMKFB020000712">
    <property type="protein sequence ID" value="KAL0148126.1"/>
    <property type="molecule type" value="Genomic_DNA"/>
</dbReference>
<evidence type="ECO:0000313" key="3">
    <source>
        <dbReference type="Proteomes" id="UP001529510"/>
    </source>
</evidence>
<name>A0ABD0MI04_CIRMR</name>